<sequence length="549" mass="57216">MVGILTLSLLGLGVVNALPAAKSVEERQGGVFGLGPGESGFGYGNGGALPTCIAGIPTQYQPPCVNAAPPGTGSTFTPGKRDFTLPADATTNTKHAIETLELELEALQNKPHKTAEDKADIKAIKSALNYLAGIIAISAPPGTGQTFTPGKRDFSLPSDATTNTKHAIETLELELEALQNKPYKTAEDKADILAIKAALNYLIGLISISAPPGGGQTFTPGKRAVATFKDQCPDQLDGAELAFEELMHKKGKLTLQEFIVYEQLRHLLAGCGVTIVKSPPGTSTTIKPSDKRDDYPVVGEVVNDGTVNDTTPAVEDPTAPFDVAGLLQSYDALVASIGSTEPAFFTYLALQQIADLLAVYGIVVDLPASTIEKRGAAIVSRSCQTSDTQGLSSALAALLKAYGSPNKAPANIYLIEQILVLALQLCGQSPAGWTTLTPNTPIPGAPIKPDLPTYPGAPLITPDPTTPGSPIQVSDRRSVVASTKADTEALSSAFNILEQLYGSYESGTIPLPLFLIMINIVTILQSTGGQTVPGWPILGPGTVVIGPST</sequence>
<reference evidence="2" key="2">
    <citation type="submission" date="2023-06" db="EMBL/GenBank/DDBJ databases">
        <authorList>
            <consortium name="Lawrence Berkeley National Laboratory"/>
            <person name="Haridas S."/>
            <person name="Hensen N."/>
            <person name="Bonometti L."/>
            <person name="Westerberg I."/>
            <person name="Brannstrom I.O."/>
            <person name="Guillou S."/>
            <person name="Cros-Aarteil S."/>
            <person name="Calhoun S."/>
            <person name="Kuo A."/>
            <person name="Mondo S."/>
            <person name="Pangilinan J."/>
            <person name="Riley R."/>
            <person name="Labutti K."/>
            <person name="Andreopoulos B."/>
            <person name="Lipzen A."/>
            <person name="Chen C."/>
            <person name="Yanf M."/>
            <person name="Daum C."/>
            <person name="Ng V."/>
            <person name="Clum A."/>
            <person name="Steindorff A."/>
            <person name="Ohm R."/>
            <person name="Martin F."/>
            <person name="Silar P."/>
            <person name="Natvig D."/>
            <person name="Lalanne C."/>
            <person name="Gautier V."/>
            <person name="Ament-Velasquez S.L."/>
            <person name="Kruys A."/>
            <person name="Hutchinson M.I."/>
            <person name="Powell A.J."/>
            <person name="Barry K."/>
            <person name="Miller A.N."/>
            <person name="Grigoriev I.V."/>
            <person name="Debuchy R."/>
            <person name="Gladieux P."/>
            <person name="Thoren M.H."/>
            <person name="Johannesson H."/>
        </authorList>
    </citation>
    <scope>NUCLEOTIDE SEQUENCE</scope>
    <source>
        <strain evidence="2">CBS 314.62</strain>
    </source>
</reference>
<evidence type="ECO:0000313" key="2">
    <source>
        <dbReference type="EMBL" id="KAK3687603.1"/>
    </source>
</evidence>
<gene>
    <name evidence="2" type="ORF">B0T22DRAFT_375545</name>
</gene>
<evidence type="ECO:0000313" key="3">
    <source>
        <dbReference type="Proteomes" id="UP001270362"/>
    </source>
</evidence>
<dbReference type="AlphaFoldDB" id="A0AAE1CBJ8"/>
<dbReference type="EMBL" id="JAULSO010000002">
    <property type="protein sequence ID" value="KAK3687603.1"/>
    <property type="molecule type" value="Genomic_DNA"/>
</dbReference>
<organism evidence="2 3">
    <name type="scientific">Podospora appendiculata</name>
    <dbReference type="NCBI Taxonomy" id="314037"/>
    <lineage>
        <taxon>Eukaryota</taxon>
        <taxon>Fungi</taxon>
        <taxon>Dikarya</taxon>
        <taxon>Ascomycota</taxon>
        <taxon>Pezizomycotina</taxon>
        <taxon>Sordariomycetes</taxon>
        <taxon>Sordariomycetidae</taxon>
        <taxon>Sordariales</taxon>
        <taxon>Podosporaceae</taxon>
        <taxon>Podospora</taxon>
    </lineage>
</organism>
<comment type="caution">
    <text evidence="2">The sequence shown here is derived from an EMBL/GenBank/DDBJ whole genome shotgun (WGS) entry which is preliminary data.</text>
</comment>
<feature type="chain" id="PRO_5041976905" evidence="1">
    <location>
        <begin position="18"/>
        <end position="549"/>
    </location>
</feature>
<name>A0AAE1CBJ8_9PEZI</name>
<accession>A0AAE1CBJ8</accession>
<keyword evidence="1" id="KW-0732">Signal</keyword>
<proteinExistence type="predicted"/>
<evidence type="ECO:0000256" key="1">
    <source>
        <dbReference type="SAM" id="SignalP"/>
    </source>
</evidence>
<dbReference type="Proteomes" id="UP001270362">
    <property type="component" value="Unassembled WGS sequence"/>
</dbReference>
<reference evidence="2" key="1">
    <citation type="journal article" date="2023" name="Mol. Phylogenet. Evol.">
        <title>Genome-scale phylogeny and comparative genomics of the fungal order Sordariales.</title>
        <authorList>
            <person name="Hensen N."/>
            <person name="Bonometti L."/>
            <person name="Westerberg I."/>
            <person name="Brannstrom I.O."/>
            <person name="Guillou S."/>
            <person name="Cros-Aarteil S."/>
            <person name="Calhoun S."/>
            <person name="Haridas S."/>
            <person name="Kuo A."/>
            <person name="Mondo S."/>
            <person name="Pangilinan J."/>
            <person name="Riley R."/>
            <person name="LaButti K."/>
            <person name="Andreopoulos B."/>
            <person name="Lipzen A."/>
            <person name="Chen C."/>
            <person name="Yan M."/>
            <person name="Daum C."/>
            <person name="Ng V."/>
            <person name="Clum A."/>
            <person name="Steindorff A."/>
            <person name="Ohm R.A."/>
            <person name="Martin F."/>
            <person name="Silar P."/>
            <person name="Natvig D.O."/>
            <person name="Lalanne C."/>
            <person name="Gautier V."/>
            <person name="Ament-Velasquez S.L."/>
            <person name="Kruys A."/>
            <person name="Hutchinson M.I."/>
            <person name="Powell A.J."/>
            <person name="Barry K."/>
            <person name="Miller A.N."/>
            <person name="Grigoriev I.V."/>
            <person name="Debuchy R."/>
            <person name="Gladieux P."/>
            <person name="Hiltunen Thoren M."/>
            <person name="Johannesson H."/>
        </authorList>
    </citation>
    <scope>NUCLEOTIDE SEQUENCE</scope>
    <source>
        <strain evidence="2">CBS 314.62</strain>
    </source>
</reference>
<protein>
    <submittedName>
        <fullName evidence="2">Uncharacterized protein</fullName>
    </submittedName>
</protein>
<keyword evidence="3" id="KW-1185">Reference proteome</keyword>
<feature type="signal peptide" evidence="1">
    <location>
        <begin position="1"/>
        <end position="17"/>
    </location>
</feature>